<keyword evidence="6" id="KW-1185">Reference proteome</keyword>
<dbReference type="Gene3D" id="1.20.930.60">
    <property type="match status" value="1"/>
</dbReference>
<name>A0AAV2SIR2_MEGNR</name>
<reference evidence="5 6" key="1">
    <citation type="submission" date="2024-05" db="EMBL/GenBank/DDBJ databases">
        <authorList>
            <person name="Wallberg A."/>
        </authorList>
    </citation>
    <scope>NUCLEOTIDE SEQUENCE [LARGE SCALE GENOMIC DNA]</scope>
</reference>
<comment type="cofactor">
    <cofactor evidence="3">
        <name>Mn(2+)</name>
        <dbReference type="ChEBI" id="CHEBI:29035"/>
    </cofactor>
    <cofactor evidence="3">
        <name>Ni(2+)</name>
        <dbReference type="ChEBI" id="CHEBI:49786"/>
    </cofactor>
</comment>
<keyword evidence="3" id="KW-0464">Manganese</keyword>
<organism evidence="5 6">
    <name type="scientific">Meganyctiphanes norvegica</name>
    <name type="common">Northern krill</name>
    <name type="synonym">Thysanopoda norvegica</name>
    <dbReference type="NCBI Taxonomy" id="48144"/>
    <lineage>
        <taxon>Eukaryota</taxon>
        <taxon>Metazoa</taxon>
        <taxon>Ecdysozoa</taxon>
        <taxon>Arthropoda</taxon>
        <taxon>Crustacea</taxon>
        <taxon>Multicrustacea</taxon>
        <taxon>Malacostraca</taxon>
        <taxon>Eumalacostraca</taxon>
        <taxon>Eucarida</taxon>
        <taxon>Euphausiacea</taxon>
        <taxon>Euphausiidae</taxon>
        <taxon>Meganyctiphanes</taxon>
    </lineage>
</organism>
<protein>
    <recommendedName>
        <fullName evidence="3">Sugar phosphate phosphatase</fullName>
        <ecNumber evidence="3">2.1.1.-</ecNumber>
        <ecNumber evidence="3">3.1.3.-</ecNumber>
    </recommendedName>
</protein>
<dbReference type="PANTHER" id="PTHR12260">
    <property type="entry name" value="DAMAGE-CONTROL PHOSPHATASE ARMT1"/>
    <property type="match status" value="1"/>
</dbReference>
<dbReference type="EC" id="2.1.1.-" evidence="3"/>
<feature type="domain" description="Damage-control phosphatase ARMT1-like metal-binding" evidence="4">
    <location>
        <begin position="19"/>
        <end position="129"/>
    </location>
</feature>
<keyword evidence="3" id="KW-0808">Transferase</keyword>
<dbReference type="GO" id="GO:0032259">
    <property type="term" value="P:methylation"/>
    <property type="evidence" value="ECO:0007669"/>
    <property type="project" value="UniProtKB-KW"/>
</dbReference>
<comment type="function">
    <text evidence="2 3">Metal-dependent phosphatase that shows phosphatase activity against several substrates, including fructose-1-phosphate and fructose-6-phosphate. Its preference for fructose-1-phosphate, a strong glycating agent that causes DNA damage rather than a canonical yeast metabolite, suggests a damage-control function in hexose phosphate metabolism. Has also been shown to have O-methyltransferase activity that methylates glutamate residues of target proteins to form gamma-glutamyl methyl ester residues. Possibly methylates PCNA, suggesting it is involved in the DNA damage response.</text>
</comment>
<evidence type="ECO:0000313" key="5">
    <source>
        <dbReference type="EMBL" id="CAL4204977.1"/>
    </source>
</evidence>
<dbReference type="GO" id="GO:0016791">
    <property type="term" value="F:phosphatase activity"/>
    <property type="evidence" value="ECO:0007669"/>
    <property type="project" value="TreeGrafter"/>
</dbReference>
<sequence length="155" mass="18350">MVYPLPLSSRVEGSFAYQTVKDRLPVILTRVIDHIYRDKDIIAAKYGEGARDECKEITNRLSQLKNELQTNKPLKIIQPKRNPGTYDDSEWWNNIFESYCEVHGEVPKWYTASWLYVECYMYAKIHESFYIRVIPGETNAHLHHYDTDLHKTFSF</sequence>
<dbReference type="AlphaFoldDB" id="A0AAV2SIR2"/>
<accession>A0AAV2SIR2</accession>
<evidence type="ECO:0000256" key="2">
    <source>
        <dbReference type="ARBA" id="ARBA00045980"/>
    </source>
</evidence>
<keyword evidence="3" id="KW-0479">Metal-binding</keyword>
<evidence type="ECO:0000259" key="4">
    <source>
        <dbReference type="Pfam" id="PF01937"/>
    </source>
</evidence>
<dbReference type="Pfam" id="PF01937">
    <property type="entry name" value="ARMT1-like_dom"/>
    <property type="match status" value="1"/>
</dbReference>
<comment type="catalytic activity">
    <reaction evidence="3">
        <text>beta-D-fructose 1-phosphate + H2O = D-fructose + phosphate</text>
        <dbReference type="Rhea" id="RHEA:35603"/>
        <dbReference type="ChEBI" id="CHEBI:15377"/>
        <dbReference type="ChEBI" id="CHEBI:37721"/>
        <dbReference type="ChEBI" id="CHEBI:43474"/>
        <dbReference type="ChEBI" id="CHEBI:138881"/>
    </reaction>
</comment>
<comment type="catalytic activity">
    <reaction evidence="3">
        <text>beta-D-fructose 6-phosphate = dihydroxyacetone + D-glyceraldehyde 3-phosphate</text>
        <dbReference type="Rhea" id="RHEA:28002"/>
        <dbReference type="ChEBI" id="CHEBI:16016"/>
        <dbReference type="ChEBI" id="CHEBI:57634"/>
        <dbReference type="ChEBI" id="CHEBI:59776"/>
    </reaction>
</comment>
<dbReference type="InterPro" id="IPR039763">
    <property type="entry name" value="ARMT1"/>
</dbReference>
<dbReference type="EC" id="3.1.3.-" evidence="3"/>
<comment type="domain">
    <text evidence="3">Subfamily III proteins have a conserved RTxK motif about 40-50 residues from the C-terminus; the threonine may be replaced by serine or cysteine.</text>
</comment>
<comment type="catalytic activity">
    <reaction evidence="1 3">
        <text>L-glutamyl-[protein] + S-adenosyl-L-methionine = [protein]-L-glutamate 5-O-methyl ester + S-adenosyl-L-homocysteine</text>
        <dbReference type="Rhea" id="RHEA:24452"/>
        <dbReference type="Rhea" id="RHEA-COMP:10208"/>
        <dbReference type="Rhea" id="RHEA-COMP:10311"/>
        <dbReference type="ChEBI" id="CHEBI:29973"/>
        <dbReference type="ChEBI" id="CHEBI:57856"/>
        <dbReference type="ChEBI" id="CHEBI:59789"/>
        <dbReference type="ChEBI" id="CHEBI:82795"/>
    </reaction>
</comment>
<evidence type="ECO:0000256" key="1">
    <source>
        <dbReference type="ARBA" id="ARBA00000807"/>
    </source>
</evidence>
<gene>
    <name evidence="5" type="ORF">MNOR_LOCUS37892</name>
</gene>
<dbReference type="Proteomes" id="UP001497623">
    <property type="component" value="Unassembled WGS sequence"/>
</dbReference>
<dbReference type="GO" id="GO:0005634">
    <property type="term" value="C:nucleus"/>
    <property type="evidence" value="ECO:0007669"/>
    <property type="project" value="TreeGrafter"/>
</dbReference>
<evidence type="ECO:0000313" key="6">
    <source>
        <dbReference type="Proteomes" id="UP001497623"/>
    </source>
</evidence>
<comment type="caution">
    <text evidence="5">The sequence shown here is derived from an EMBL/GenBank/DDBJ whole genome shotgun (WGS) entry which is preliminary data.</text>
</comment>
<dbReference type="GO" id="GO:0046872">
    <property type="term" value="F:metal ion binding"/>
    <property type="evidence" value="ECO:0007669"/>
    <property type="project" value="UniProtKB-UniRule"/>
</dbReference>
<dbReference type="InterPro" id="IPR002791">
    <property type="entry name" value="ARMT1-like_metal-bd"/>
</dbReference>
<dbReference type="PANTHER" id="PTHR12260:SF6">
    <property type="entry name" value="DAMAGE-CONTROL PHOSPHATASE ARMT1"/>
    <property type="match status" value="1"/>
</dbReference>
<comment type="similarity">
    <text evidence="3">Belongs to the damage-control phosphatase family. Sugar phosphate phosphatase III subfamily.</text>
</comment>
<keyword evidence="3" id="KW-0489">Methyltransferase</keyword>
<dbReference type="GO" id="GO:0006974">
    <property type="term" value="P:DNA damage response"/>
    <property type="evidence" value="ECO:0007669"/>
    <property type="project" value="TreeGrafter"/>
</dbReference>
<feature type="non-terminal residue" evidence="5">
    <location>
        <position position="155"/>
    </location>
</feature>
<dbReference type="EMBL" id="CAXKWB010080585">
    <property type="protein sequence ID" value="CAL4204977.1"/>
    <property type="molecule type" value="Genomic_DNA"/>
</dbReference>
<dbReference type="GO" id="GO:0051998">
    <property type="term" value="F:protein carboxyl O-methyltransferase activity"/>
    <property type="evidence" value="ECO:0007669"/>
    <property type="project" value="UniProtKB-UniRule"/>
</dbReference>
<evidence type="ECO:0000256" key="3">
    <source>
        <dbReference type="RuleBase" id="RU367030"/>
    </source>
</evidence>
<proteinExistence type="inferred from homology"/>
<keyword evidence="3" id="KW-0378">Hydrolase</keyword>